<keyword evidence="12" id="KW-1185">Reference proteome</keyword>
<evidence type="ECO:0000256" key="5">
    <source>
        <dbReference type="ARBA" id="ARBA00022825"/>
    </source>
</evidence>
<dbReference type="InterPro" id="IPR000209">
    <property type="entry name" value="Peptidase_S8/S53_dom"/>
</dbReference>
<feature type="domain" description="Inhibitor I9" evidence="10">
    <location>
        <begin position="31"/>
        <end position="95"/>
    </location>
</feature>
<dbReference type="PANTHER" id="PTHR43806">
    <property type="entry name" value="PEPTIDASE S8"/>
    <property type="match status" value="1"/>
</dbReference>
<dbReference type="CDD" id="cd04077">
    <property type="entry name" value="Peptidases_S8_PCSK9_ProteinaseK_like"/>
    <property type="match status" value="1"/>
</dbReference>
<evidence type="ECO:0000256" key="6">
    <source>
        <dbReference type="PROSITE-ProRule" id="PRU01240"/>
    </source>
</evidence>
<protein>
    <submittedName>
        <fullName evidence="11">Cerevisin</fullName>
        <ecNumber evidence="11">3.4.21.48</ecNumber>
    </submittedName>
</protein>
<comment type="similarity">
    <text evidence="1 6 7">Belongs to the peptidase S8 family.</text>
</comment>
<dbReference type="EC" id="3.4.21.48" evidence="11"/>
<evidence type="ECO:0000313" key="11">
    <source>
        <dbReference type="EMBL" id="KAG9193794.1"/>
    </source>
</evidence>
<evidence type="ECO:0000313" key="12">
    <source>
        <dbReference type="Proteomes" id="UP001199106"/>
    </source>
</evidence>
<dbReference type="PROSITE" id="PS00137">
    <property type="entry name" value="SUBTILASE_HIS"/>
    <property type="match status" value="1"/>
</dbReference>
<evidence type="ECO:0000256" key="8">
    <source>
        <dbReference type="SAM" id="SignalP"/>
    </source>
</evidence>
<evidence type="ECO:0000256" key="1">
    <source>
        <dbReference type="ARBA" id="ARBA00011073"/>
    </source>
</evidence>
<evidence type="ECO:0000259" key="9">
    <source>
        <dbReference type="Pfam" id="PF00082"/>
    </source>
</evidence>
<dbReference type="GO" id="GO:0006508">
    <property type="term" value="P:proteolysis"/>
    <property type="evidence" value="ECO:0007669"/>
    <property type="project" value="UniProtKB-KW"/>
</dbReference>
<feature type="active site" description="Charge relay system" evidence="6">
    <location>
        <position position="170"/>
    </location>
</feature>
<dbReference type="EMBL" id="JAANER010000002">
    <property type="protein sequence ID" value="KAG9193794.1"/>
    <property type="molecule type" value="Genomic_DNA"/>
</dbReference>
<feature type="domain" description="Peptidase S8/S53" evidence="9">
    <location>
        <begin position="131"/>
        <end position="342"/>
    </location>
</feature>
<name>A0AAD4NTM4_9PLEO</name>
<dbReference type="Pfam" id="PF05922">
    <property type="entry name" value="Inhibitor_I9"/>
    <property type="match status" value="1"/>
</dbReference>
<dbReference type="SUPFAM" id="SSF52743">
    <property type="entry name" value="Subtilisin-like"/>
    <property type="match status" value="1"/>
</dbReference>
<dbReference type="GO" id="GO:0004252">
    <property type="term" value="F:serine-type endopeptidase activity"/>
    <property type="evidence" value="ECO:0007669"/>
    <property type="project" value="UniProtKB-UniRule"/>
</dbReference>
<dbReference type="SUPFAM" id="SSF54897">
    <property type="entry name" value="Protease propeptides/inhibitors"/>
    <property type="match status" value="1"/>
</dbReference>
<dbReference type="PROSITE" id="PS51892">
    <property type="entry name" value="SUBTILASE"/>
    <property type="match status" value="1"/>
</dbReference>
<sequence>MYTTLILALLSSALAAPLSRVDGTDAVPGKYIIKLKGDVTSQAEDDLRASISAKPDYQYAMSSFRGFAGSMSDEELTRLQVSEHVEYIQQDAKVKAFEIVTQLNATWGLGRISHIEPGQTTYLYDSTAGQGTCAYVIDTGIETTHPEFEDRAYFLADFSGEGDMIDGMGHGTHVAGTIGSRTWGVAKKTTLFAVRVLDSFGSGTNAGVMAGMQFVITDAKERMDAGDCSNGAVANMSLGGRRVQALNDAAAAIVAAGIFLGVAAGNEGMPADYSSPSSEPTVCTVGATANNDTLVEWSNHGPIVDILAPGVEITSTWIGQGIRTISGTSMAAPHVVGVAAYLAGLGAGVQGLCEHLASVATKGAIDQSTLHEGTPNFLVYNQAEGTRHYGRRSVRVA</sequence>
<dbReference type="PANTHER" id="PTHR43806:SF58">
    <property type="entry name" value="ALKALINE PROTEASE 1-RELATED"/>
    <property type="match status" value="1"/>
</dbReference>
<feature type="signal peptide" evidence="8">
    <location>
        <begin position="1"/>
        <end position="15"/>
    </location>
</feature>
<dbReference type="FunFam" id="3.40.50.200:FF:000014">
    <property type="entry name" value="Proteinase K"/>
    <property type="match status" value="1"/>
</dbReference>
<dbReference type="InterPro" id="IPR036852">
    <property type="entry name" value="Peptidase_S8/S53_dom_sf"/>
</dbReference>
<proteinExistence type="inferred from homology"/>
<organism evidence="11 12">
    <name type="scientific">Alternaria panax</name>
    <dbReference type="NCBI Taxonomy" id="48097"/>
    <lineage>
        <taxon>Eukaryota</taxon>
        <taxon>Fungi</taxon>
        <taxon>Dikarya</taxon>
        <taxon>Ascomycota</taxon>
        <taxon>Pezizomycotina</taxon>
        <taxon>Dothideomycetes</taxon>
        <taxon>Pleosporomycetidae</taxon>
        <taxon>Pleosporales</taxon>
        <taxon>Pleosporineae</taxon>
        <taxon>Pleosporaceae</taxon>
        <taxon>Alternaria</taxon>
        <taxon>Alternaria sect. Panax</taxon>
    </lineage>
</organism>
<dbReference type="InterPro" id="IPR022398">
    <property type="entry name" value="Peptidase_S8_His-AS"/>
</dbReference>
<dbReference type="Gene3D" id="3.40.50.200">
    <property type="entry name" value="Peptidase S8/S53 domain"/>
    <property type="match status" value="1"/>
</dbReference>
<feature type="active site" description="Charge relay system" evidence="6">
    <location>
        <position position="138"/>
    </location>
</feature>
<dbReference type="PROSITE" id="PS00136">
    <property type="entry name" value="SUBTILASE_ASP"/>
    <property type="match status" value="1"/>
</dbReference>
<accession>A0AAD4NTM4</accession>
<dbReference type="InterPro" id="IPR015500">
    <property type="entry name" value="Peptidase_S8_subtilisin-rel"/>
</dbReference>
<reference evidence="11" key="1">
    <citation type="submission" date="2021-07" db="EMBL/GenBank/DDBJ databases">
        <title>Genome Resource of American Ginseng Black Spot Pathogen Alternaria panax.</title>
        <authorList>
            <person name="Qiu C."/>
            <person name="Wang W."/>
            <person name="Liu Z."/>
        </authorList>
    </citation>
    <scope>NUCLEOTIDE SEQUENCE</scope>
    <source>
        <strain evidence="11">BNCC115425</strain>
    </source>
</reference>
<dbReference type="Gene3D" id="3.30.70.80">
    <property type="entry name" value="Peptidase S8 propeptide/proteinase inhibitor I9"/>
    <property type="match status" value="1"/>
</dbReference>
<evidence type="ECO:0000256" key="4">
    <source>
        <dbReference type="ARBA" id="ARBA00022801"/>
    </source>
</evidence>
<gene>
    <name evidence="11" type="ORF">G6011_03829</name>
</gene>
<keyword evidence="3 8" id="KW-0732">Signal</keyword>
<feature type="chain" id="PRO_5042226551" evidence="8">
    <location>
        <begin position="16"/>
        <end position="397"/>
    </location>
</feature>
<evidence type="ECO:0000259" key="10">
    <source>
        <dbReference type="Pfam" id="PF05922"/>
    </source>
</evidence>
<dbReference type="InterPro" id="IPR050131">
    <property type="entry name" value="Peptidase_S8_subtilisin-like"/>
</dbReference>
<dbReference type="InterPro" id="IPR010259">
    <property type="entry name" value="S8pro/Inhibitor_I9"/>
</dbReference>
<dbReference type="InterPro" id="IPR023827">
    <property type="entry name" value="Peptidase_S8_Asp-AS"/>
</dbReference>
<dbReference type="InterPro" id="IPR034193">
    <property type="entry name" value="PCSK9_ProteinaseK-like"/>
</dbReference>
<dbReference type="PRINTS" id="PR00723">
    <property type="entry name" value="SUBTILISIN"/>
</dbReference>
<dbReference type="InterPro" id="IPR037045">
    <property type="entry name" value="S8pro/Inhibitor_I9_sf"/>
</dbReference>
<dbReference type="InterPro" id="IPR023828">
    <property type="entry name" value="Peptidase_S8_Ser-AS"/>
</dbReference>
<dbReference type="Pfam" id="PF00082">
    <property type="entry name" value="Peptidase_S8"/>
    <property type="match status" value="1"/>
</dbReference>
<keyword evidence="5 6" id="KW-0720">Serine protease</keyword>
<evidence type="ECO:0000256" key="7">
    <source>
        <dbReference type="RuleBase" id="RU003355"/>
    </source>
</evidence>
<dbReference type="GO" id="GO:0005576">
    <property type="term" value="C:extracellular region"/>
    <property type="evidence" value="ECO:0007669"/>
    <property type="project" value="UniProtKB-ARBA"/>
</dbReference>
<dbReference type="PROSITE" id="PS00138">
    <property type="entry name" value="SUBTILASE_SER"/>
    <property type="match status" value="1"/>
</dbReference>
<keyword evidence="4 6" id="KW-0378">Hydrolase</keyword>
<keyword evidence="2 6" id="KW-0645">Protease</keyword>
<dbReference type="AlphaFoldDB" id="A0AAD4NTM4"/>
<feature type="active site" description="Charge relay system" evidence="6">
    <location>
        <position position="329"/>
    </location>
</feature>
<dbReference type="Proteomes" id="UP001199106">
    <property type="component" value="Unassembled WGS sequence"/>
</dbReference>
<evidence type="ECO:0000256" key="2">
    <source>
        <dbReference type="ARBA" id="ARBA00022670"/>
    </source>
</evidence>
<comment type="caution">
    <text evidence="11">The sequence shown here is derived from an EMBL/GenBank/DDBJ whole genome shotgun (WGS) entry which is preliminary data.</text>
</comment>
<evidence type="ECO:0000256" key="3">
    <source>
        <dbReference type="ARBA" id="ARBA00022729"/>
    </source>
</evidence>